<feature type="chain" id="PRO_5003954537" evidence="2">
    <location>
        <begin position="21"/>
        <end position="357"/>
    </location>
</feature>
<evidence type="ECO:0000313" key="4">
    <source>
        <dbReference type="EMBL" id="EKY04049.1"/>
    </source>
</evidence>
<reference evidence="4 5" key="1">
    <citation type="submission" date="2012-05" db="EMBL/GenBank/DDBJ databases">
        <authorList>
            <person name="Weinstock G."/>
            <person name="Sodergren E."/>
            <person name="Lobos E.A."/>
            <person name="Fulton L."/>
            <person name="Fulton R."/>
            <person name="Courtney L."/>
            <person name="Fronick C."/>
            <person name="O'Laughlin M."/>
            <person name="Godfrey J."/>
            <person name="Wilson R.M."/>
            <person name="Miner T."/>
            <person name="Farmer C."/>
            <person name="Delehaunty K."/>
            <person name="Cordes M."/>
            <person name="Minx P."/>
            <person name="Tomlinson C."/>
            <person name="Chen J."/>
            <person name="Wollam A."/>
            <person name="Pepin K.H."/>
            <person name="Bhonagiri V."/>
            <person name="Zhang X."/>
            <person name="Suruliraj S."/>
            <person name="Warren W."/>
            <person name="Mitreva M."/>
            <person name="Mardis E.R."/>
            <person name="Wilson R.K."/>
        </authorList>
    </citation>
    <scope>NUCLEOTIDE SEQUENCE [LARGE SCALE GENOMIC DNA]</scope>
    <source>
        <strain evidence="4 5">F0055</strain>
    </source>
</reference>
<evidence type="ECO:0000256" key="2">
    <source>
        <dbReference type="SAM" id="SignalP"/>
    </source>
</evidence>
<dbReference type="InterPro" id="IPR006584">
    <property type="entry name" value="Cellulose-bd_IV"/>
</dbReference>
<dbReference type="AlphaFoldDB" id="L1NKJ3"/>
<evidence type="ECO:0000259" key="3">
    <source>
        <dbReference type="PROSITE" id="PS51175"/>
    </source>
</evidence>
<dbReference type="Proteomes" id="UP000010433">
    <property type="component" value="Unassembled WGS sequence"/>
</dbReference>
<feature type="signal peptide" evidence="2">
    <location>
        <begin position="1"/>
        <end position="20"/>
    </location>
</feature>
<proteinExistence type="predicted"/>
<dbReference type="CDD" id="cd04080">
    <property type="entry name" value="CBM6_cellulase-like"/>
    <property type="match status" value="1"/>
</dbReference>
<dbReference type="InterPro" id="IPR005084">
    <property type="entry name" value="CBM6"/>
</dbReference>
<dbReference type="Pfam" id="PF02368">
    <property type="entry name" value="Big_2"/>
    <property type="match status" value="2"/>
</dbReference>
<dbReference type="GO" id="GO:0030246">
    <property type="term" value="F:carbohydrate binding"/>
    <property type="evidence" value="ECO:0007669"/>
    <property type="project" value="InterPro"/>
</dbReference>
<dbReference type="Gene3D" id="2.60.120.260">
    <property type="entry name" value="Galactose-binding domain-like"/>
    <property type="match status" value="1"/>
</dbReference>
<dbReference type="InterPro" id="IPR003343">
    <property type="entry name" value="Big_2"/>
</dbReference>
<comment type="caution">
    <text evidence="4">The sequence shown here is derived from an EMBL/GenBank/DDBJ whole genome shotgun (WGS) entry which is preliminary data.</text>
</comment>
<dbReference type="SMART" id="SM00635">
    <property type="entry name" value="BID_2"/>
    <property type="match status" value="2"/>
</dbReference>
<dbReference type="InterPro" id="IPR008979">
    <property type="entry name" value="Galactose-bd-like_sf"/>
</dbReference>
<dbReference type="PROSITE" id="PS51175">
    <property type="entry name" value="CBM6"/>
    <property type="match status" value="1"/>
</dbReference>
<dbReference type="OrthoDB" id="9800955at2"/>
<evidence type="ECO:0000256" key="1">
    <source>
        <dbReference type="ARBA" id="ARBA00022729"/>
    </source>
</evidence>
<dbReference type="PROSITE" id="PS51257">
    <property type="entry name" value="PROKAR_LIPOPROTEIN"/>
    <property type="match status" value="1"/>
</dbReference>
<dbReference type="InterPro" id="IPR008964">
    <property type="entry name" value="Invasin/intimin_cell_adhesion"/>
</dbReference>
<dbReference type="SUPFAM" id="SSF49373">
    <property type="entry name" value="Invasin/intimin cell-adhesion fragments"/>
    <property type="match status" value="2"/>
</dbReference>
<keyword evidence="5" id="KW-1185">Reference proteome</keyword>
<dbReference type="EMBL" id="AMEP01000014">
    <property type="protein sequence ID" value="EKY04049.1"/>
    <property type="molecule type" value="Genomic_DNA"/>
</dbReference>
<sequence length="357" mass="38999">MKKYIYNVMALATFALLALTACDKFERTEVTSEIFVNHRFINLFEGETFQLTASPVDGGTFQWSVIDSEIATVENGLVKGVKSGSTIVLATRGSSRFAVNVTVTPKIPLTDIEMSATNIEVLPGNTFLLQANTVPASANDVSPTDYRWWSDNESIARVTDEGKVYGLTEGITTIHYRRGSITKAVSVIVSRTFAFKGPHIISKETPLVLPFRNFDFGGEGYAFHDVDESKTGDSYRANNGDSNSAAVDIEGGNNIGYTASGEWLLYTITVNDDGIYDLTFTGASADGGGECFFEIDGINESGNIDINRTGGWGRYTTLPTDGPAEIELKKGIHKLKFVVTKAGFNMRDMKFSYNRPL</sequence>
<dbReference type="STRING" id="1127699.HMPREF9151_00113"/>
<dbReference type="Pfam" id="PF03422">
    <property type="entry name" value="CBM_6"/>
    <property type="match status" value="1"/>
</dbReference>
<gene>
    <name evidence="4" type="ORF">HMPREF9151_00113</name>
</gene>
<dbReference type="SMART" id="SM00606">
    <property type="entry name" value="CBD_IV"/>
    <property type="match status" value="1"/>
</dbReference>
<dbReference type="PATRIC" id="fig|1127699.3.peg.98"/>
<organism evidence="4 5">
    <name type="scientific">Hoylesella saccharolytica F0055</name>
    <dbReference type="NCBI Taxonomy" id="1127699"/>
    <lineage>
        <taxon>Bacteria</taxon>
        <taxon>Pseudomonadati</taxon>
        <taxon>Bacteroidota</taxon>
        <taxon>Bacteroidia</taxon>
        <taxon>Bacteroidales</taxon>
        <taxon>Prevotellaceae</taxon>
        <taxon>Hoylesella</taxon>
    </lineage>
</organism>
<feature type="domain" description="CBM6" evidence="3">
    <location>
        <begin position="233"/>
        <end position="352"/>
    </location>
</feature>
<accession>L1NKJ3</accession>
<dbReference type="Gene3D" id="2.60.40.1080">
    <property type="match status" value="2"/>
</dbReference>
<keyword evidence="1 2" id="KW-0732">Signal</keyword>
<dbReference type="HOGENOM" id="CLU_620883_0_0_10"/>
<name>L1NKJ3_9BACT</name>
<protein>
    <submittedName>
        <fullName evidence="4">Bacterial group 2 Ig-like protein</fullName>
    </submittedName>
</protein>
<dbReference type="RefSeq" id="WP_009162555.1">
    <property type="nucleotide sequence ID" value="NZ_KB290997.1"/>
</dbReference>
<dbReference type="SUPFAM" id="SSF49785">
    <property type="entry name" value="Galactose-binding domain-like"/>
    <property type="match status" value="1"/>
</dbReference>
<evidence type="ECO:0000313" key="5">
    <source>
        <dbReference type="Proteomes" id="UP000010433"/>
    </source>
</evidence>